<keyword evidence="1" id="KW-0547">Nucleotide-binding</keyword>
<accession>A0A5E4A4Z1</accession>
<dbReference type="Proteomes" id="UP000335636">
    <property type="component" value="Unassembled WGS sequence"/>
</dbReference>
<reference evidence="3 4" key="1">
    <citation type="submission" date="2019-04" db="EMBL/GenBank/DDBJ databases">
        <authorList>
            <person name="Alioto T."/>
            <person name="Alioto T."/>
        </authorList>
    </citation>
    <scope>NUCLEOTIDE SEQUENCE [LARGE SCALE GENOMIC DNA]</scope>
</reference>
<dbReference type="EMBL" id="WJEC01000155">
    <property type="protein sequence ID" value="KAF7485254.1"/>
    <property type="molecule type" value="Genomic_DNA"/>
</dbReference>
<dbReference type="Proteomes" id="UP000662637">
    <property type="component" value="Unassembled WGS sequence"/>
</dbReference>
<evidence type="ECO:0000313" key="3">
    <source>
        <dbReference type="EMBL" id="VTJ52188.1"/>
    </source>
</evidence>
<reference evidence="2" key="2">
    <citation type="submission" date="2020-08" db="EMBL/GenBank/DDBJ databases">
        <authorList>
            <person name="Shumante A."/>
            <person name="Zimin A.V."/>
            <person name="Puiu D."/>
            <person name="Salzberg S.L."/>
        </authorList>
    </citation>
    <scope>NUCLEOTIDE SEQUENCE</scope>
    <source>
        <strain evidence="2">WC2-LM</strain>
        <tissue evidence="2">Liver</tissue>
    </source>
</reference>
<evidence type="ECO:0000256" key="1">
    <source>
        <dbReference type="ARBA" id="ARBA00022741"/>
    </source>
</evidence>
<evidence type="ECO:0000313" key="2">
    <source>
        <dbReference type="EMBL" id="KAF7485254.1"/>
    </source>
</evidence>
<dbReference type="GO" id="GO:0003924">
    <property type="term" value="F:GTPase activity"/>
    <property type="evidence" value="ECO:0007669"/>
    <property type="project" value="InterPro"/>
</dbReference>
<sequence length="123" mass="13847">MIKTDQLQNELCKFLTWTTAGQEQFCLGTNISQRTNCSIIVNDITQEEIFQHEGTVTASTAWSISYYGFENTEAGWGPATRYHLALESSSCKKDLQKLTCSLLSLKTAAMIFQSVKFSYVKNL</sequence>
<protein>
    <submittedName>
        <fullName evidence="3">Uncharacterized protein</fullName>
    </submittedName>
</protein>
<evidence type="ECO:0000313" key="4">
    <source>
        <dbReference type="Proteomes" id="UP000335636"/>
    </source>
</evidence>
<name>A0A5E4A4Z1_MARMO</name>
<dbReference type="GO" id="GO:0005525">
    <property type="term" value="F:GTP binding"/>
    <property type="evidence" value="ECO:0007669"/>
    <property type="project" value="InterPro"/>
</dbReference>
<gene>
    <name evidence="2" type="ORF">GHT09_003151</name>
    <name evidence="3" type="ORF">MONAX_5E003304</name>
</gene>
<organism evidence="3 4">
    <name type="scientific">Marmota monax</name>
    <name type="common">Woodchuck</name>
    <dbReference type="NCBI Taxonomy" id="9995"/>
    <lineage>
        <taxon>Eukaryota</taxon>
        <taxon>Metazoa</taxon>
        <taxon>Chordata</taxon>
        <taxon>Craniata</taxon>
        <taxon>Vertebrata</taxon>
        <taxon>Euteleostomi</taxon>
        <taxon>Mammalia</taxon>
        <taxon>Eutheria</taxon>
        <taxon>Euarchontoglires</taxon>
        <taxon>Glires</taxon>
        <taxon>Rodentia</taxon>
        <taxon>Sciuromorpha</taxon>
        <taxon>Sciuridae</taxon>
        <taxon>Xerinae</taxon>
        <taxon>Marmotini</taxon>
        <taxon>Marmota</taxon>
    </lineage>
</organism>
<dbReference type="EMBL" id="CABDUW010000014">
    <property type="protein sequence ID" value="VTJ52188.1"/>
    <property type="molecule type" value="Genomic_DNA"/>
</dbReference>
<dbReference type="Pfam" id="PF00071">
    <property type="entry name" value="Ras"/>
    <property type="match status" value="1"/>
</dbReference>
<dbReference type="InterPro" id="IPR001806">
    <property type="entry name" value="Small_GTPase"/>
</dbReference>
<keyword evidence="4" id="KW-1185">Reference proteome</keyword>
<proteinExistence type="predicted"/>
<dbReference type="AlphaFoldDB" id="A0A5E4A4Z1"/>